<dbReference type="GO" id="GO:0005304">
    <property type="term" value="F:L-valine transmembrane transporter activity"/>
    <property type="evidence" value="ECO:0007669"/>
    <property type="project" value="TreeGrafter"/>
</dbReference>
<evidence type="ECO:0000256" key="9">
    <source>
        <dbReference type="ARBA" id="ARBA00037998"/>
    </source>
</evidence>
<evidence type="ECO:0000256" key="1">
    <source>
        <dbReference type="ARBA" id="ARBA00004651"/>
    </source>
</evidence>
<evidence type="ECO:0000256" key="7">
    <source>
        <dbReference type="ARBA" id="ARBA00022989"/>
    </source>
</evidence>
<keyword evidence="6" id="KW-0029">Amino-acid transport</keyword>
<keyword evidence="12" id="KW-1185">Reference proteome</keyword>
<evidence type="ECO:0000256" key="4">
    <source>
        <dbReference type="ARBA" id="ARBA00022519"/>
    </source>
</evidence>
<sequence>MRKYMHPRVTRPRRQPRLRLHTLLLVIGILAGGLSLVGAPAQAEEEQTNTISGFLRNSAEDNAPVPGVEINVTAPDGSEHVGTSDEEGRFEIEVPGEGGEYSVTINQDTLPEGVTLRDQSKSELTRTLNPGQSAVFLFPIGPDTRDVATKWDRVPQLIYNGLLFGLIIAMASLGLSMIFGTTGLTNFAHGELVTFGALVAFFFNSTLGMPFVVAAVLAVLLGLVFGWVQDTGLWRPLRRRGTGLIAMMIVSIGLQFLLRNLFQYFTGGRTQNYNDYVTPSGYDVAGINVTTRDMVMAAVSVVAIVGVTLALNRTRLGRATRAVADNPALASSTGINVDRVISLVWVVGTALAALAGVFLGFSLGVTFQMGQLVLLLLFAAVCVGGLGSVWGALVGSLIIGVLIELSTLVIPSDLKNAGAMLLLIVILLVRPQGLLGRRERIG</sequence>
<keyword evidence="3" id="KW-1003">Cell membrane</keyword>
<evidence type="ECO:0000256" key="10">
    <source>
        <dbReference type="SAM" id="Phobius"/>
    </source>
</evidence>
<gene>
    <name evidence="11" type="ORF">EXE58_16360</name>
</gene>
<protein>
    <submittedName>
        <fullName evidence="11">Branched-chain amino acid ABC transporter permease</fullName>
    </submittedName>
</protein>
<dbReference type="KEGG" id="nsn:EXE58_16360"/>
<proteinExistence type="inferred from homology"/>
<organism evidence="11 12">
    <name type="scientific">Nocardioides seonyuensis</name>
    <dbReference type="NCBI Taxonomy" id="2518371"/>
    <lineage>
        <taxon>Bacteria</taxon>
        <taxon>Bacillati</taxon>
        <taxon>Actinomycetota</taxon>
        <taxon>Actinomycetes</taxon>
        <taxon>Propionibacteriales</taxon>
        <taxon>Nocardioidaceae</taxon>
        <taxon>Nocardioides</taxon>
    </lineage>
</organism>
<feature type="transmembrane region" description="Helical" evidence="10">
    <location>
        <begin position="209"/>
        <end position="228"/>
    </location>
</feature>
<keyword evidence="4" id="KW-0997">Cell inner membrane</keyword>
<dbReference type="OrthoDB" id="9807115at2"/>
<dbReference type="Pfam" id="PF02653">
    <property type="entry name" value="BPD_transp_2"/>
    <property type="match status" value="1"/>
</dbReference>
<dbReference type="GO" id="GO:0015190">
    <property type="term" value="F:L-leucine transmembrane transporter activity"/>
    <property type="evidence" value="ECO:0007669"/>
    <property type="project" value="TreeGrafter"/>
</dbReference>
<dbReference type="Pfam" id="PF13620">
    <property type="entry name" value="CarboxypepD_reg"/>
    <property type="match status" value="1"/>
</dbReference>
<dbReference type="AlphaFoldDB" id="A0A4P7IJG6"/>
<dbReference type="GO" id="GO:1903806">
    <property type="term" value="P:L-isoleucine import across plasma membrane"/>
    <property type="evidence" value="ECO:0007669"/>
    <property type="project" value="TreeGrafter"/>
</dbReference>
<accession>A0A4P7IJG6</accession>
<name>A0A4P7IJG6_9ACTN</name>
<dbReference type="GO" id="GO:0015192">
    <property type="term" value="F:L-phenylalanine transmembrane transporter activity"/>
    <property type="evidence" value="ECO:0007669"/>
    <property type="project" value="TreeGrafter"/>
</dbReference>
<dbReference type="GO" id="GO:0015808">
    <property type="term" value="P:L-alanine transport"/>
    <property type="evidence" value="ECO:0007669"/>
    <property type="project" value="TreeGrafter"/>
</dbReference>
<dbReference type="Gene3D" id="2.60.40.1120">
    <property type="entry name" value="Carboxypeptidase-like, regulatory domain"/>
    <property type="match status" value="1"/>
</dbReference>
<comment type="subcellular location">
    <subcellularLocation>
        <location evidence="1">Cell membrane</location>
        <topology evidence="1">Multi-pass membrane protein</topology>
    </subcellularLocation>
</comment>
<dbReference type="CDD" id="cd06582">
    <property type="entry name" value="TM_PBP1_LivH_like"/>
    <property type="match status" value="1"/>
</dbReference>
<feature type="transmembrane region" description="Helical" evidence="10">
    <location>
        <begin position="294"/>
        <end position="311"/>
    </location>
</feature>
<dbReference type="GO" id="GO:0005886">
    <property type="term" value="C:plasma membrane"/>
    <property type="evidence" value="ECO:0007669"/>
    <property type="project" value="UniProtKB-SubCell"/>
</dbReference>
<dbReference type="PANTHER" id="PTHR11795">
    <property type="entry name" value="BRANCHED-CHAIN AMINO ACID TRANSPORT SYSTEM PERMEASE PROTEIN LIVH"/>
    <property type="match status" value="1"/>
</dbReference>
<feature type="transmembrane region" description="Helical" evidence="10">
    <location>
        <begin position="340"/>
        <end position="361"/>
    </location>
</feature>
<feature type="transmembrane region" description="Helical" evidence="10">
    <location>
        <begin position="367"/>
        <end position="386"/>
    </location>
</feature>
<dbReference type="GO" id="GO:0015188">
    <property type="term" value="F:L-isoleucine transmembrane transporter activity"/>
    <property type="evidence" value="ECO:0007669"/>
    <property type="project" value="TreeGrafter"/>
</dbReference>
<comment type="similarity">
    <text evidence="9">Belongs to the binding-protein-dependent transport system permease family. LivHM subfamily.</text>
</comment>
<feature type="transmembrane region" description="Helical" evidence="10">
    <location>
        <begin position="157"/>
        <end position="179"/>
    </location>
</feature>
<reference evidence="11 12" key="1">
    <citation type="submission" date="2019-03" db="EMBL/GenBank/DDBJ databases">
        <title>Three New Species of Nocardioides, Nocardioides euryhalodurans sp. nov., Nocardioides seonyuensis sp. nov. and Nocardioides eburneoflavus sp. nov. Iolated from Soil.</title>
        <authorList>
            <person name="Roh S.G."/>
            <person name="Lee C."/>
            <person name="Kim M.-K."/>
            <person name="Kim S.B."/>
        </authorList>
    </citation>
    <scope>NUCLEOTIDE SEQUENCE [LARGE SCALE GENOMIC DNA]</scope>
    <source>
        <strain evidence="11 12">MMS17-SY207-3</strain>
    </source>
</reference>
<keyword evidence="8 10" id="KW-0472">Membrane</keyword>
<evidence type="ECO:0000313" key="11">
    <source>
        <dbReference type="EMBL" id="QBX56860.1"/>
    </source>
</evidence>
<dbReference type="EMBL" id="CP038436">
    <property type="protein sequence ID" value="QBX56860.1"/>
    <property type="molecule type" value="Genomic_DNA"/>
</dbReference>
<evidence type="ECO:0000256" key="3">
    <source>
        <dbReference type="ARBA" id="ARBA00022475"/>
    </source>
</evidence>
<dbReference type="Proteomes" id="UP000294853">
    <property type="component" value="Chromosome"/>
</dbReference>
<evidence type="ECO:0000313" key="12">
    <source>
        <dbReference type="Proteomes" id="UP000294853"/>
    </source>
</evidence>
<feature type="transmembrane region" description="Helical" evidence="10">
    <location>
        <begin position="393"/>
        <end position="411"/>
    </location>
</feature>
<dbReference type="GO" id="GO:0042941">
    <property type="term" value="P:D-alanine transmembrane transport"/>
    <property type="evidence" value="ECO:0007669"/>
    <property type="project" value="TreeGrafter"/>
</dbReference>
<evidence type="ECO:0000256" key="6">
    <source>
        <dbReference type="ARBA" id="ARBA00022970"/>
    </source>
</evidence>
<feature type="transmembrane region" description="Helical" evidence="10">
    <location>
        <begin position="240"/>
        <end position="258"/>
    </location>
</feature>
<keyword evidence="7 10" id="KW-1133">Transmembrane helix</keyword>
<evidence type="ECO:0000256" key="8">
    <source>
        <dbReference type="ARBA" id="ARBA00023136"/>
    </source>
</evidence>
<keyword evidence="2" id="KW-0813">Transport</keyword>
<feature type="transmembrane region" description="Helical" evidence="10">
    <location>
        <begin position="417"/>
        <end position="435"/>
    </location>
</feature>
<dbReference type="PANTHER" id="PTHR11795:SF371">
    <property type="entry name" value="HIGH-AFFINITY BRANCHED-CHAIN AMINO ACID TRANSPORT SYSTEM PERMEASE PROTEIN LIVH"/>
    <property type="match status" value="1"/>
</dbReference>
<evidence type="ECO:0000256" key="2">
    <source>
        <dbReference type="ARBA" id="ARBA00022448"/>
    </source>
</evidence>
<keyword evidence="5 10" id="KW-0812">Transmembrane</keyword>
<dbReference type="InterPro" id="IPR001851">
    <property type="entry name" value="ABC_transp_permease"/>
</dbReference>
<evidence type="ECO:0000256" key="5">
    <source>
        <dbReference type="ARBA" id="ARBA00022692"/>
    </source>
</evidence>
<dbReference type="InterPro" id="IPR052157">
    <property type="entry name" value="BCAA_transport_permease"/>
</dbReference>